<dbReference type="Proteomes" id="UP000185936">
    <property type="component" value="Unassembled WGS sequence"/>
</dbReference>
<organism evidence="1 2">
    <name type="scientific">Natronorubrum thiooxidans</name>
    <dbReference type="NCBI Taxonomy" id="308853"/>
    <lineage>
        <taxon>Archaea</taxon>
        <taxon>Methanobacteriati</taxon>
        <taxon>Methanobacteriota</taxon>
        <taxon>Stenosarchaea group</taxon>
        <taxon>Halobacteria</taxon>
        <taxon>Halobacteriales</taxon>
        <taxon>Natrialbaceae</taxon>
        <taxon>Natronorubrum</taxon>
    </lineage>
</organism>
<dbReference type="EMBL" id="FTNR01000023">
    <property type="protein sequence ID" value="SIS19573.1"/>
    <property type="molecule type" value="Genomic_DNA"/>
</dbReference>
<dbReference type="Pfam" id="PF03683">
    <property type="entry name" value="UPF0175"/>
    <property type="match status" value="1"/>
</dbReference>
<dbReference type="AlphaFoldDB" id="A0A1N7H439"/>
<gene>
    <name evidence="1" type="ORF">SAMN05421752_12324</name>
</gene>
<dbReference type="InterPro" id="IPR005368">
    <property type="entry name" value="UPF0175"/>
</dbReference>
<name>A0A1N7H439_9EURY</name>
<evidence type="ECO:0000313" key="1">
    <source>
        <dbReference type="EMBL" id="SIS19573.1"/>
    </source>
</evidence>
<proteinExistence type="predicted"/>
<accession>A0A1N7H439</accession>
<protein>
    <submittedName>
        <fullName evidence="1">Uncharacterized protein family (UPF0175)</fullName>
    </submittedName>
</protein>
<reference evidence="2" key="1">
    <citation type="submission" date="2017-01" db="EMBL/GenBank/DDBJ databases">
        <authorList>
            <person name="Varghese N."/>
            <person name="Submissions S."/>
        </authorList>
    </citation>
    <scope>NUCLEOTIDE SEQUENCE [LARGE SCALE GENOMIC DNA]</scope>
    <source>
        <strain evidence="2">type strain: HArc-</strain>
    </source>
</reference>
<evidence type="ECO:0000313" key="2">
    <source>
        <dbReference type="Proteomes" id="UP000185936"/>
    </source>
</evidence>
<sequence length="117" mass="13358">MEPLATRTSETLVYNANIAYAMGTISTRVPDDLEGELEEYLEAERLDRSTAVRKLLSEGLEEWRREQALKRLAADEITFTKAAQLAEMSVWEFAQLAKDHDITWVSGDHLEDDLEDL</sequence>
<keyword evidence="2" id="KW-1185">Reference proteome</keyword>